<sequence length="315" mass="34239">MASVLLDADSDVTVQLERQTQVAAYIILCSLTAVLWDWVLSSADDCKLVQGCGHAAAMLAYFLARASAITVCILALIFYTGVPPGEHSCSDIFRSIGAMTVVGIAAKAYLFLLRVRAVYGNSKLATLCVGMGMAIVVASRTTVVFMVRTSPLGHGGYCAVTDFPTLPVVSLWLNLAYDTCIFISISARLVSHTTSTPSPWNILLVRGNGLPRIMHLLLLDGQLYYCTTLTFLLVAAIVAGLPVGAIYQAIYAVPAISMETIMTCKVFRAMILRSLDAEKNMPMALAEPLNATLVYECDTAFMELRPMDHQREHIW</sequence>
<keyword evidence="1" id="KW-0812">Transmembrane</keyword>
<dbReference type="Proteomes" id="UP000076532">
    <property type="component" value="Unassembled WGS sequence"/>
</dbReference>
<protein>
    <recommendedName>
        <fullName evidence="4">Integral membrane protein</fullName>
    </recommendedName>
</protein>
<reference evidence="2 3" key="1">
    <citation type="journal article" date="2016" name="Mol. Biol. Evol.">
        <title>Comparative Genomics of Early-Diverging Mushroom-Forming Fungi Provides Insights into the Origins of Lignocellulose Decay Capabilities.</title>
        <authorList>
            <person name="Nagy L.G."/>
            <person name="Riley R."/>
            <person name="Tritt A."/>
            <person name="Adam C."/>
            <person name="Daum C."/>
            <person name="Floudas D."/>
            <person name="Sun H."/>
            <person name="Yadav J.S."/>
            <person name="Pangilinan J."/>
            <person name="Larsson K.H."/>
            <person name="Matsuura K."/>
            <person name="Barry K."/>
            <person name="Labutti K."/>
            <person name="Kuo R."/>
            <person name="Ohm R.A."/>
            <person name="Bhattacharya S.S."/>
            <person name="Shirouzu T."/>
            <person name="Yoshinaga Y."/>
            <person name="Martin F.M."/>
            <person name="Grigoriev I.V."/>
            <person name="Hibbett D.S."/>
        </authorList>
    </citation>
    <scope>NUCLEOTIDE SEQUENCE [LARGE SCALE GENOMIC DNA]</scope>
    <source>
        <strain evidence="2 3">CBS 109695</strain>
    </source>
</reference>
<feature type="transmembrane region" description="Helical" evidence="1">
    <location>
        <begin position="92"/>
        <end position="112"/>
    </location>
</feature>
<proteinExistence type="predicted"/>
<dbReference type="EMBL" id="KV417518">
    <property type="protein sequence ID" value="KZP25765.1"/>
    <property type="molecule type" value="Genomic_DNA"/>
</dbReference>
<keyword evidence="3" id="KW-1185">Reference proteome</keyword>
<dbReference type="STRING" id="436010.A0A166P6K2"/>
<dbReference type="AlphaFoldDB" id="A0A166P6K2"/>
<evidence type="ECO:0000313" key="3">
    <source>
        <dbReference type="Proteomes" id="UP000076532"/>
    </source>
</evidence>
<keyword evidence="1" id="KW-1133">Transmembrane helix</keyword>
<feature type="transmembrane region" description="Helical" evidence="1">
    <location>
        <begin position="171"/>
        <end position="190"/>
    </location>
</feature>
<evidence type="ECO:0008006" key="4">
    <source>
        <dbReference type="Google" id="ProtNLM"/>
    </source>
</evidence>
<accession>A0A166P6K2</accession>
<evidence type="ECO:0000256" key="1">
    <source>
        <dbReference type="SAM" id="Phobius"/>
    </source>
</evidence>
<feature type="transmembrane region" description="Helical" evidence="1">
    <location>
        <begin position="22"/>
        <end position="39"/>
    </location>
</feature>
<name>A0A166P6K2_9AGAM</name>
<evidence type="ECO:0000313" key="2">
    <source>
        <dbReference type="EMBL" id="KZP25765.1"/>
    </source>
</evidence>
<feature type="transmembrane region" description="Helical" evidence="1">
    <location>
        <begin position="124"/>
        <end position="147"/>
    </location>
</feature>
<feature type="transmembrane region" description="Helical" evidence="1">
    <location>
        <begin position="223"/>
        <end position="243"/>
    </location>
</feature>
<feature type="transmembrane region" description="Helical" evidence="1">
    <location>
        <begin position="59"/>
        <end position="80"/>
    </location>
</feature>
<organism evidence="2 3">
    <name type="scientific">Athelia psychrophila</name>
    <dbReference type="NCBI Taxonomy" id="1759441"/>
    <lineage>
        <taxon>Eukaryota</taxon>
        <taxon>Fungi</taxon>
        <taxon>Dikarya</taxon>
        <taxon>Basidiomycota</taxon>
        <taxon>Agaricomycotina</taxon>
        <taxon>Agaricomycetes</taxon>
        <taxon>Agaricomycetidae</taxon>
        <taxon>Atheliales</taxon>
        <taxon>Atheliaceae</taxon>
        <taxon>Athelia</taxon>
    </lineage>
</organism>
<keyword evidence="1" id="KW-0472">Membrane</keyword>
<gene>
    <name evidence="2" type="ORF">FIBSPDRAFT_366654</name>
</gene>